<feature type="chain" id="PRO_5013347015" evidence="1">
    <location>
        <begin position="23"/>
        <end position="105"/>
    </location>
</feature>
<proteinExistence type="predicted"/>
<dbReference type="EMBL" id="NEDP02000217">
    <property type="protein sequence ID" value="OWF56289.1"/>
    <property type="molecule type" value="Genomic_DNA"/>
</dbReference>
<keyword evidence="3" id="KW-1185">Reference proteome</keyword>
<sequence>MFCSRAVPYIVLCLCLCRCVAAVAYVRGKGASFPHEVYKEWRSAYRLYRSAHVTLEMSYDAIGSGNGKKAIQENVDIEYAGSDSLLSDSTIASHPDLVLFPIMAG</sequence>
<comment type="caution">
    <text evidence="2">The sequence shown here is derived from an EMBL/GenBank/DDBJ whole genome shotgun (WGS) entry which is preliminary data.</text>
</comment>
<dbReference type="OrthoDB" id="6226411at2759"/>
<reference evidence="2 3" key="1">
    <citation type="journal article" date="2017" name="Nat. Ecol. Evol.">
        <title>Scallop genome provides insights into evolution of bilaterian karyotype and development.</title>
        <authorList>
            <person name="Wang S."/>
            <person name="Zhang J."/>
            <person name="Jiao W."/>
            <person name="Li J."/>
            <person name="Xun X."/>
            <person name="Sun Y."/>
            <person name="Guo X."/>
            <person name="Huan P."/>
            <person name="Dong B."/>
            <person name="Zhang L."/>
            <person name="Hu X."/>
            <person name="Sun X."/>
            <person name="Wang J."/>
            <person name="Zhao C."/>
            <person name="Wang Y."/>
            <person name="Wang D."/>
            <person name="Huang X."/>
            <person name="Wang R."/>
            <person name="Lv J."/>
            <person name="Li Y."/>
            <person name="Zhang Z."/>
            <person name="Liu B."/>
            <person name="Lu W."/>
            <person name="Hui Y."/>
            <person name="Liang J."/>
            <person name="Zhou Z."/>
            <person name="Hou R."/>
            <person name="Li X."/>
            <person name="Liu Y."/>
            <person name="Li H."/>
            <person name="Ning X."/>
            <person name="Lin Y."/>
            <person name="Zhao L."/>
            <person name="Xing Q."/>
            <person name="Dou J."/>
            <person name="Li Y."/>
            <person name="Mao J."/>
            <person name="Guo H."/>
            <person name="Dou H."/>
            <person name="Li T."/>
            <person name="Mu C."/>
            <person name="Jiang W."/>
            <person name="Fu Q."/>
            <person name="Fu X."/>
            <person name="Miao Y."/>
            <person name="Liu J."/>
            <person name="Yu Q."/>
            <person name="Li R."/>
            <person name="Liao H."/>
            <person name="Li X."/>
            <person name="Kong Y."/>
            <person name="Jiang Z."/>
            <person name="Chourrout D."/>
            <person name="Li R."/>
            <person name="Bao Z."/>
        </authorList>
    </citation>
    <scope>NUCLEOTIDE SEQUENCE [LARGE SCALE GENOMIC DNA]</scope>
    <source>
        <strain evidence="2 3">PY_sf001</strain>
    </source>
</reference>
<dbReference type="AlphaFoldDB" id="A0A210R5H8"/>
<accession>A0A210R5H8</accession>
<dbReference type="Proteomes" id="UP000242188">
    <property type="component" value="Unassembled WGS sequence"/>
</dbReference>
<protein>
    <submittedName>
        <fullName evidence="2">Phosphate-binding protein PstS</fullName>
    </submittedName>
</protein>
<feature type="signal peptide" evidence="1">
    <location>
        <begin position="1"/>
        <end position="22"/>
    </location>
</feature>
<organism evidence="2 3">
    <name type="scientific">Mizuhopecten yessoensis</name>
    <name type="common">Japanese scallop</name>
    <name type="synonym">Patinopecten yessoensis</name>
    <dbReference type="NCBI Taxonomy" id="6573"/>
    <lineage>
        <taxon>Eukaryota</taxon>
        <taxon>Metazoa</taxon>
        <taxon>Spiralia</taxon>
        <taxon>Lophotrochozoa</taxon>
        <taxon>Mollusca</taxon>
        <taxon>Bivalvia</taxon>
        <taxon>Autobranchia</taxon>
        <taxon>Pteriomorphia</taxon>
        <taxon>Pectinida</taxon>
        <taxon>Pectinoidea</taxon>
        <taxon>Pectinidae</taxon>
        <taxon>Mizuhopecten</taxon>
    </lineage>
</organism>
<gene>
    <name evidence="2" type="ORF">KP79_PYT13482</name>
</gene>
<dbReference type="InterPro" id="IPR050962">
    <property type="entry name" value="Phosphate-bind_PstS"/>
</dbReference>
<evidence type="ECO:0000256" key="1">
    <source>
        <dbReference type="SAM" id="SignalP"/>
    </source>
</evidence>
<evidence type="ECO:0000313" key="3">
    <source>
        <dbReference type="Proteomes" id="UP000242188"/>
    </source>
</evidence>
<dbReference type="PANTHER" id="PTHR42996:SF1">
    <property type="entry name" value="PHOSPHATE-BINDING PROTEIN PSTS"/>
    <property type="match status" value="1"/>
</dbReference>
<dbReference type="SUPFAM" id="SSF53850">
    <property type="entry name" value="Periplasmic binding protein-like II"/>
    <property type="match status" value="1"/>
</dbReference>
<dbReference type="PANTHER" id="PTHR42996">
    <property type="entry name" value="PHOSPHATE-BINDING PROTEIN PSTS"/>
    <property type="match status" value="1"/>
</dbReference>
<evidence type="ECO:0000313" key="2">
    <source>
        <dbReference type="EMBL" id="OWF56289.1"/>
    </source>
</evidence>
<keyword evidence="1" id="KW-0732">Signal</keyword>
<name>A0A210R5H8_MIZYE</name>
<dbReference type="Gene3D" id="3.40.190.10">
    <property type="entry name" value="Periplasmic binding protein-like II"/>
    <property type="match status" value="1"/>
</dbReference>